<dbReference type="AlphaFoldDB" id="U4KV56"/>
<proteinExistence type="predicted"/>
<reference evidence="1 2" key="1">
    <citation type="journal article" date="2013" name="PLoS Genet.">
        <title>The genome and development-dependent transcriptomes of Pyronema confluens: a window into fungal evolution.</title>
        <authorList>
            <person name="Traeger S."/>
            <person name="Altegoer F."/>
            <person name="Freitag M."/>
            <person name="Gabaldon T."/>
            <person name="Kempken F."/>
            <person name="Kumar A."/>
            <person name="Marcet-Houben M."/>
            <person name="Poggeler S."/>
            <person name="Stajich J.E."/>
            <person name="Nowrousian M."/>
        </authorList>
    </citation>
    <scope>NUCLEOTIDE SEQUENCE [LARGE SCALE GENOMIC DNA]</scope>
    <source>
        <strain evidence="2">CBS 100304</strain>
        <tissue evidence="1">Vegetative mycelium</tissue>
    </source>
</reference>
<sequence length="282" mass="32031">MKQLCCIACNIWTWVAQKCSKCDLILCSQCVNVITRSDVRGNLKFVISVQARWKFGYSQEFMDREKSEAIRDYRNGLGHLKPIPPPERKSFMRHDFDNGGIDIVENDYVDCSSILNVPLWGDSESNFSVLLDEYVESDSDSEWEELVDCESVTTLGDSEYCSDTEDSFDKVPSTDKRNADTATLRALNLISKTKGYIRSRYNKGRGSLAKISRSMKYRKRTREGAREGAQNPIFKLEDLNPDGKLSNHGEKELLDDEANDEKVGGSGLQKRIVHEWEGCTPN</sequence>
<dbReference type="EMBL" id="HF935252">
    <property type="protein sequence ID" value="CCX05363.1"/>
    <property type="molecule type" value="Genomic_DNA"/>
</dbReference>
<accession>U4KV56</accession>
<dbReference type="OrthoDB" id="5401882at2759"/>
<protein>
    <submittedName>
        <fullName evidence="1">Uncharacterized protein</fullName>
    </submittedName>
</protein>
<organism evidence="1 2">
    <name type="scientific">Pyronema omphalodes (strain CBS 100304)</name>
    <name type="common">Pyronema confluens</name>
    <dbReference type="NCBI Taxonomy" id="1076935"/>
    <lineage>
        <taxon>Eukaryota</taxon>
        <taxon>Fungi</taxon>
        <taxon>Dikarya</taxon>
        <taxon>Ascomycota</taxon>
        <taxon>Pezizomycotina</taxon>
        <taxon>Pezizomycetes</taxon>
        <taxon>Pezizales</taxon>
        <taxon>Pyronemataceae</taxon>
        <taxon>Pyronema</taxon>
    </lineage>
</organism>
<evidence type="ECO:0000313" key="1">
    <source>
        <dbReference type="EMBL" id="CCX05363.1"/>
    </source>
</evidence>
<keyword evidence="2" id="KW-1185">Reference proteome</keyword>
<name>U4KV56_PYROM</name>
<gene>
    <name evidence="1" type="ORF">PCON_04950</name>
</gene>
<dbReference type="Proteomes" id="UP000018144">
    <property type="component" value="Unassembled WGS sequence"/>
</dbReference>
<evidence type="ECO:0000313" key="2">
    <source>
        <dbReference type="Proteomes" id="UP000018144"/>
    </source>
</evidence>